<evidence type="ECO:0000256" key="1">
    <source>
        <dbReference type="SAM" id="Coils"/>
    </source>
</evidence>
<keyword evidence="1" id="KW-0175">Coiled coil</keyword>
<dbReference type="AlphaFoldDB" id="K5X1T4"/>
<name>K5X1T4_AGABU</name>
<dbReference type="Proteomes" id="UP000008493">
    <property type="component" value="Unassembled WGS sequence"/>
</dbReference>
<dbReference type="HOGENOM" id="CLU_723542_0_0_1"/>
<proteinExistence type="predicted"/>
<protein>
    <submittedName>
        <fullName evidence="2">Uncharacterized protein</fullName>
    </submittedName>
</protein>
<organism evidence="2 3">
    <name type="scientific">Agaricus bisporus var. burnettii (strain JB137-S8 / ATCC MYA-4627 / FGSC 10392)</name>
    <name type="common">White button mushroom</name>
    <dbReference type="NCBI Taxonomy" id="597362"/>
    <lineage>
        <taxon>Eukaryota</taxon>
        <taxon>Fungi</taxon>
        <taxon>Dikarya</taxon>
        <taxon>Basidiomycota</taxon>
        <taxon>Agaricomycotina</taxon>
        <taxon>Agaricomycetes</taxon>
        <taxon>Agaricomycetidae</taxon>
        <taxon>Agaricales</taxon>
        <taxon>Agaricineae</taxon>
        <taxon>Agaricaceae</taxon>
        <taxon>Agaricus</taxon>
    </lineage>
</organism>
<evidence type="ECO:0000313" key="3">
    <source>
        <dbReference type="Proteomes" id="UP000008493"/>
    </source>
</evidence>
<dbReference type="OrthoDB" id="3060861at2759"/>
<feature type="coiled-coil region" evidence="1">
    <location>
        <begin position="305"/>
        <end position="367"/>
    </location>
</feature>
<sequence length="409" mass="44971">MSPAQKTKSAKRSSDLWLFKATRGGTNFEHRGMFLQFVICDNTEWFSQLIGVTTQENDLHTAAQSTTQVADVYATSDSGVVEFANLLEYREGSGLLPGSTEISQELVIPVDPRGSLTVSNTSGLTARGERFPSPGADNHQIVIDPALLVEDQSQALCEVAAPEADQIGNETRGDEDSNGVRMERGRRLTVAEKAIKHGIVDGAMRGNVVFRIVRQNEKRRPISDASAATTRYNRELPIIISRVERMALETDAYVLVLAQQATGTSASVHFASDRLRREAFYQTTNLFNEFQSLMTQLVIAKRSTALALAQNLEASEKARAEMENKLAERESQVASTEAELMAARNANKEILSELEALRNSLVQLISRKIIHATMHAMDAFAMAGLFTCKAYAKKVGTTSYWFTGINEAS</sequence>
<dbReference type="RefSeq" id="XP_007332365.1">
    <property type="nucleotide sequence ID" value="XM_007332303.1"/>
</dbReference>
<dbReference type="EMBL" id="JH971398">
    <property type="protein sequence ID" value="EKM77073.1"/>
    <property type="molecule type" value="Genomic_DNA"/>
</dbReference>
<gene>
    <name evidence="2" type="ORF">AGABI1DRAFT_130799</name>
</gene>
<keyword evidence="3" id="KW-1185">Reference proteome</keyword>
<reference evidence="3" key="1">
    <citation type="journal article" date="2012" name="Proc. Natl. Acad. Sci. U.S.A.">
        <title>Genome sequence of the button mushroom Agaricus bisporus reveals mechanisms governing adaptation to a humic-rich ecological niche.</title>
        <authorList>
            <person name="Morin E."/>
            <person name="Kohler A."/>
            <person name="Baker A.R."/>
            <person name="Foulongne-Oriol M."/>
            <person name="Lombard V."/>
            <person name="Nagy L.G."/>
            <person name="Ohm R.A."/>
            <person name="Patyshakuliyeva A."/>
            <person name="Brun A."/>
            <person name="Aerts A.L."/>
            <person name="Bailey A.M."/>
            <person name="Billette C."/>
            <person name="Coutinho P.M."/>
            <person name="Deakin G."/>
            <person name="Doddapaneni H."/>
            <person name="Floudas D."/>
            <person name="Grimwood J."/>
            <person name="Hilden K."/>
            <person name="Kuees U."/>
            <person name="LaButti K.M."/>
            <person name="Lapidus A."/>
            <person name="Lindquist E.A."/>
            <person name="Lucas S.M."/>
            <person name="Murat C."/>
            <person name="Riley R.W."/>
            <person name="Salamov A.A."/>
            <person name="Schmutz J."/>
            <person name="Subramanian V."/>
            <person name="Woesten H.A.B."/>
            <person name="Xu J."/>
            <person name="Eastwood D.C."/>
            <person name="Foster G.D."/>
            <person name="Sonnenberg A.S."/>
            <person name="Cullen D."/>
            <person name="de Vries R.P."/>
            <person name="Lundell T."/>
            <person name="Hibbett D.S."/>
            <person name="Henrissat B."/>
            <person name="Burton K.S."/>
            <person name="Kerrigan R.W."/>
            <person name="Challen M.P."/>
            <person name="Grigoriev I.V."/>
            <person name="Martin F."/>
        </authorList>
    </citation>
    <scope>NUCLEOTIDE SEQUENCE [LARGE SCALE GENOMIC DNA]</scope>
    <source>
        <strain evidence="3">JB137-S8 / ATCC MYA-4627 / FGSC 10392</strain>
    </source>
</reference>
<dbReference type="GeneID" id="18827298"/>
<evidence type="ECO:0000313" key="2">
    <source>
        <dbReference type="EMBL" id="EKM77073.1"/>
    </source>
</evidence>
<dbReference type="InParanoid" id="K5X1T4"/>
<dbReference type="KEGG" id="abp:AGABI1DRAFT130799"/>
<accession>K5X1T4</accession>